<gene>
    <name evidence="1" type="ORF">GCM10009559_60890</name>
</gene>
<accession>A0ABN1N997</accession>
<reference evidence="1 2" key="1">
    <citation type="journal article" date="2019" name="Int. J. Syst. Evol. Microbiol.">
        <title>The Global Catalogue of Microorganisms (GCM) 10K type strain sequencing project: providing services to taxonomists for standard genome sequencing and annotation.</title>
        <authorList>
            <consortium name="The Broad Institute Genomics Platform"/>
            <consortium name="The Broad Institute Genome Sequencing Center for Infectious Disease"/>
            <person name="Wu L."/>
            <person name="Ma J."/>
        </authorList>
    </citation>
    <scope>NUCLEOTIDE SEQUENCE [LARGE SCALE GENOMIC DNA]</scope>
    <source>
        <strain evidence="1 2">JCM 11117</strain>
    </source>
</reference>
<evidence type="ECO:0008006" key="3">
    <source>
        <dbReference type="Google" id="ProtNLM"/>
    </source>
</evidence>
<keyword evidence="2" id="KW-1185">Reference proteome</keyword>
<dbReference type="EMBL" id="BAAAHP010000196">
    <property type="protein sequence ID" value="GAA0898452.1"/>
    <property type="molecule type" value="Genomic_DNA"/>
</dbReference>
<organism evidence="1 2">
    <name type="scientific">Pseudonocardia zijingensis</name>
    <dbReference type="NCBI Taxonomy" id="153376"/>
    <lineage>
        <taxon>Bacteria</taxon>
        <taxon>Bacillati</taxon>
        <taxon>Actinomycetota</taxon>
        <taxon>Actinomycetes</taxon>
        <taxon>Pseudonocardiales</taxon>
        <taxon>Pseudonocardiaceae</taxon>
        <taxon>Pseudonocardia</taxon>
    </lineage>
</organism>
<protein>
    <recommendedName>
        <fullName evidence="3">Secreted protein</fullName>
    </recommendedName>
</protein>
<evidence type="ECO:0000313" key="1">
    <source>
        <dbReference type="EMBL" id="GAA0898452.1"/>
    </source>
</evidence>
<dbReference type="Proteomes" id="UP001499967">
    <property type="component" value="Unassembled WGS sequence"/>
</dbReference>
<comment type="caution">
    <text evidence="1">The sequence shown here is derived from an EMBL/GenBank/DDBJ whole genome shotgun (WGS) entry which is preliminary data.</text>
</comment>
<sequence length="70" mass="7357">MVGRREKYLLVGVAALMYCSVGGPPGLGREAYTSVAPTVRGRSRGWREKYLVVGGAALVCCSGRSRPGVA</sequence>
<proteinExistence type="predicted"/>
<name>A0ABN1N997_9PSEU</name>
<evidence type="ECO:0000313" key="2">
    <source>
        <dbReference type="Proteomes" id="UP001499967"/>
    </source>
</evidence>